<reference evidence="1 2" key="1">
    <citation type="submission" date="2019-01" db="EMBL/GenBank/DDBJ databases">
        <authorList>
            <person name="Brito A."/>
        </authorList>
    </citation>
    <scope>NUCLEOTIDE SEQUENCE [LARGE SCALE GENOMIC DNA]</scope>
    <source>
        <strain evidence="1">1</strain>
    </source>
</reference>
<keyword evidence="2" id="KW-1185">Reference proteome</keyword>
<accession>A0A563VYN9</accession>
<gene>
    <name evidence="1" type="ORF">H1P_460035</name>
</gene>
<dbReference type="EMBL" id="CAACVJ010000401">
    <property type="protein sequence ID" value="VEP16541.1"/>
    <property type="molecule type" value="Genomic_DNA"/>
</dbReference>
<evidence type="ECO:0000313" key="2">
    <source>
        <dbReference type="Proteomes" id="UP000320055"/>
    </source>
</evidence>
<name>A0A563VYN9_9CYAN</name>
<proteinExistence type="predicted"/>
<dbReference type="Proteomes" id="UP000320055">
    <property type="component" value="Unassembled WGS sequence"/>
</dbReference>
<protein>
    <submittedName>
        <fullName evidence="1">Uncharacterized protein</fullName>
    </submittedName>
</protein>
<sequence>MLVFSSWQLWLLVWFYFPNQVLIEIEFDVEDFKLIPGEYYFDFDRHLPHFFLESSNES</sequence>
<evidence type="ECO:0000313" key="1">
    <source>
        <dbReference type="EMBL" id="VEP16541.1"/>
    </source>
</evidence>
<dbReference type="AlphaFoldDB" id="A0A563VYN9"/>
<organism evidence="1 2">
    <name type="scientific">Hyella patelloides LEGE 07179</name>
    <dbReference type="NCBI Taxonomy" id="945734"/>
    <lineage>
        <taxon>Bacteria</taxon>
        <taxon>Bacillati</taxon>
        <taxon>Cyanobacteriota</taxon>
        <taxon>Cyanophyceae</taxon>
        <taxon>Pleurocapsales</taxon>
        <taxon>Hyellaceae</taxon>
        <taxon>Hyella</taxon>
    </lineage>
</organism>